<keyword evidence="1" id="KW-1133">Transmembrane helix</keyword>
<accession>A0A0F6VXH0</accession>
<evidence type="ECO:0000313" key="2">
    <source>
        <dbReference type="EMBL" id="AKE98840.1"/>
    </source>
</evidence>
<feature type="transmembrane region" description="Helical" evidence="1">
    <location>
        <begin position="176"/>
        <end position="197"/>
    </location>
</feature>
<organism evidence="2">
    <name type="scientific">Bangia fuscopurpurea</name>
    <name type="common">Red alga</name>
    <name type="synonym">Conferva fuscopurpurea</name>
    <dbReference type="NCBI Taxonomy" id="101920"/>
    <lineage>
        <taxon>Eukaryota</taxon>
        <taxon>Rhodophyta</taxon>
        <taxon>Bangiophyceae</taxon>
        <taxon>Bangiales</taxon>
        <taxon>Bangiaceae</taxon>
        <taxon>Bangia</taxon>
    </lineage>
</organism>
<evidence type="ECO:0000256" key="1">
    <source>
        <dbReference type="SAM" id="Phobius"/>
    </source>
</evidence>
<evidence type="ECO:0008006" key="3">
    <source>
        <dbReference type="Google" id="ProtNLM"/>
    </source>
</evidence>
<sequence>MSTFELIPYRLYLSQSKTWMHKIQASVKIYILFLFWVSIFTFSYYQLTIVVFSLIIISYTIQSNKDIVKTHFIQTVGMTIFTLLFSFSISQNYKYYLKTEQAQNINYKYKKDKQLSNTNSKHTNFLSGNQQKQLLFVTKPSLYFFITVYSIKLVMMTTAPEILAINVYKTKKFDRFFSSELLFIFLLSSHIVNNIIVKLEKVAQVISLRGNLNLYKHSERLFVLLFLVSKMFFTEITKESTEMSQALYTRNLNKENNNFLKVYEAKSQINDHLSLVIGTAYLIMIFLI</sequence>
<keyword evidence="1" id="KW-0812">Transmembrane</keyword>
<keyword evidence="2" id="KW-0934">Plastid</keyword>
<feature type="transmembrane region" description="Helical" evidence="1">
    <location>
        <begin position="29"/>
        <end position="59"/>
    </location>
</feature>
<name>A0A0F6VXH0_BANFU</name>
<geneLocation type="plastid" evidence="2"/>
<keyword evidence="1" id="KW-0472">Membrane</keyword>
<reference evidence="2" key="1">
    <citation type="submission" date="2015-01" db="EMBL/GenBank/DDBJ databases">
        <title>The complete plastid genome of Bangia fuscopurpurea (Dillwyn) Lyngbye revealed ancestral gene repertoire and highly conserved synteny among genera of Bangiales (Rhodophyta).</title>
        <authorList>
            <person name="Cao M."/>
            <person name="Bi G."/>
            <person name="Mao Y."/>
            <person name="Kong F."/>
        </authorList>
    </citation>
    <scope>NUCLEOTIDE SEQUENCE</scope>
</reference>
<gene>
    <name evidence="2" type="primary">orf287</name>
    <name evidence="2" type="ORF">BafuCp051</name>
</gene>
<feature type="transmembrane region" description="Helical" evidence="1">
    <location>
        <begin position="142"/>
        <end position="164"/>
    </location>
</feature>
<protein>
    <recommendedName>
        <fullName evidence="3">Cobalt transport protein</fullName>
    </recommendedName>
</protein>
<feature type="transmembrane region" description="Helical" evidence="1">
    <location>
        <begin position="71"/>
        <end position="89"/>
    </location>
</feature>
<proteinExistence type="predicted"/>
<dbReference type="AlphaFoldDB" id="A0A0F6VXH0"/>
<dbReference type="EMBL" id="KP714733">
    <property type="protein sequence ID" value="AKE98840.1"/>
    <property type="molecule type" value="Genomic_DNA"/>
</dbReference>